<dbReference type="InterPro" id="IPR006847">
    <property type="entry name" value="IF2_N"/>
</dbReference>
<reference evidence="16 17" key="1">
    <citation type="submission" date="2019-08" db="EMBL/GenBank/DDBJ databases">
        <title>In-depth cultivation of the pig gut microbiome towards novel bacterial diversity and tailored functional studies.</title>
        <authorList>
            <person name="Wylensek D."/>
            <person name="Hitch T.C.A."/>
            <person name="Clavel T."/>
        </authorList>
    </citation>
    <scope>NUCLEOTIDE SEQUENCE [LARGE SCALE GENOMIC DNA]</scope>
    <source>
        <strain evidence="16 17">SM-530-WT-4B</strain>
    </source>
</reference>
<dbReference type="InterPro" id="IPR000178">
    <property type="entry name" value="TF_IF2_bacterial-like"/>
</dbReference>
<feature type="binding site" evidence="10">
    <location>
        <begin position="301"/>
        <end position="304"/>
    </location>
    <ligand>
        <name>GTP</name>
        <dbReference type="ChEBI" id="CHEBI:37565"/>
    </ligand>
</feature>
<dbReference type="CDD" id="cd03692">
    <property type="entry name" value="mtIF2_IVc"/>
    <property type="match status" value="1"/>
</dbReference>
<evidence type="ECO:0000256" key="10">
    <source>
        <dbReference type="HAMAP-Rule" id="MF_00100"/>
    </source>
</evidence>
<dbReference type="Gene3D" id="2.40.30.10">
    <property type="entry name" value="Translation factors"/>
    <property type="match status" value="2"/>
</dbReference>
<keyword evidence="8 10" id="KW-0342">GTP-binding</keyword>
<feature type="region of interest" description="G-domain" evidence="10">
    <location>
        <begin position="195"/>
        <end position="343"/>
    </location>
</feature>
<dbReference type="Proteomes" id="UP000473699">
    <property type="component" value="Unassembled WGS sequence"/>
</dbReference>
<evidence type="ECO:0000256" key="12">
    <source>
        <dbReference type="RuleBase" id="RU000645"/>
    </source>
</evidence>
<dbReference type="SUPFAM" id="SSF52540">
    <property type="entry name" value="P-loop containing nucleoside triphosphate hydrolases"/>
    <property type="match status" value="1"/>
</dbReference>
<dbReference type="FunFam" id="3.40.50.300:FF:000019">
    <property type="entry name" value="Translation initiation factor IF-2"/>
    <property type="match status" value="1"/>
</dbReference>
<evidence type="ECO:0000259" key="15">
    <source>
        <dbReference type="PROSITE" id="PS51722"/>
    </source>
</evidence>
<dbReference type="FunFam" id="2.40.30.10:FF:000008">
    <property type="entry name" value="Translation initiation factor IF-2"/>
    <property type="match status" value="1"/>
</dbReference>
<dbReference type="HAMAP" id="MF_00100_B">
    <property type="entry name" value="IF_2_B"/>
    <property type="match status" value="1"/>
</dbReference>
<dbReference type="CDD" id="cd03702">
    <property type="entry name" value="IF2_mtIF2_II"/>
    <property type="match status" value="1"/>
</dbReference>
<dbReference type="InterPro" id="IPR015760">
    <property type="entry name" value="TIF_IF2"/>
</dbReference>
<dbReference type="PROSITE" id="PS51722">
    <property type="entry name" value="G_TR_2"/>
    <property type="match status" value="1"/>
</dbReference>
<dbReference type="PROSITE" id="PS01176">
    <property type="entry name" value="IF2"/>
    <property type="match status" value="1"/>
</dbReference>
<proteinExistence type="inferred from homology"/>
<feature type="compositionally biased region" description="Low complexity" evidence="14">
    <location>
        <begin position="175"/>
        <end position="185"/>
    </location>
</feature>
<dbReference type="Pfam" id="PF04760">
    <property type="entry name" value="IF2_N"/>
    <property type="match status" value="1"/>
</dbReference>
<feature type="binding site" evidence="10">
    <location>
        <begin position="247"/>
        <end position="251"/>
    </location>
    <ligand>
        <name>GTP</name>
        <dbReference type="ChEBI" id="CHEBI:37565"/>
    </ligand>
</feature>
<keyword evidence="6 10" id="KW-0547">Nucleotide-binding</keyword>
<dbReference type="NCBIfam" id="TIGR00231">
    <property type="entry name" value="small_GTP"/>
    <property type="match status" value="1"/>
</dbReference>
<dbReference type="GO" id="GO:0005737">
    <property type="term" value="C:cytoplasm"/>
    <property type="evidence" value="ECO:0007669"/>
    <property type="project" value="UniProtKB-SubCell"/>
</dbReference>
<evidence type="ECO:0000256" key="14">
    <source>
        <dbReference type="SAM" id="MobiDB-lite"/>
    </source>
</evidence>
<feature type="compositionally biased region" description="Basic and acidic residues" evidence="14">
    <location>
        <begin position="69"/>
        <end position="83"/>
    </location>
</feature>
<dbReference type="AlphaFoldDB" id="A0A6L5YAD5"/>
<comment type="caution">
    <text evidence="16">The sequence shown here is derived from an EMBL/GenBank/DDBJ whole genome shotgun (WGS) entry which is preliminary data.</text>
</comment>
<dbReference type="InterPro" id="IPR009000">
    <property type="entry name" value="Transl_B-barrel_sf"/>
</dbReference>
<evidence type="ECO:0000256" key="4">
    <source>
        <dbReference type="ARBA" id="ARBA00022490"/>
    </source>
</evidence>
<evidence type="ECO:0000313" key="16">
    <source>
        <dbReference type="EMBL" id="MST55153.1"/>
    </source>
</evidence>
<dbReference type="Pfam" id="PF03144">
    <property type="entry name" value="GTP_EFTU_D2"/>
    <property type="match status" value="1"/>
</dbReference>
<dbReference type="InterPro" id="IPR000795">
    <property type="entry name" value="T_Tr_GTP-bd_dom"/>
</dbReference>
<keyword evidence="17" id="KW-1185">Reference proteome</keyword>
<evidence type="ECO:0000256" key="6">
    <source>
        <dbReference type="ARBA" id="ARBA00022741"/>
    </source>
</evidence>
<evidence type="ECO:0000256" key="3">
    <source>
        <dbReference type="ARBA" id="ARBA00020675"/>
    </source>
</evidence>
<dbReference type="Pfam" id="PF11987">
    <property type="entry name" value="IF-2"/>
    <property type="match status" value="1"/>
</dbReference>
<keyword evidence="4 10" id="KW-0963">Cytoplasm</keyword>
<evidence type="ECO:0000256" key="7">
    <source>
        <dbReference type="ARBA" id="ARBA00022917"/>
    </source>
</evidence>
<dbReference type="Pfam" id="PF00009">
    <property type="entry name" value="GTP_EFTU"/>
    <property type="match status" value="1"/>
</dbReference>
<feature type="binding site" evidence="10">
    <location>
        <begin position="201"/>
        <end position="208"/>
    </location>
    <ligand>
        <name>GTP</name>
        <dbReference type="ChEBI" id="CHEBI:37565"/>
    </ligand>
</feature>
<comment type="subcellular location">
    <subcellularLocation>
        <location evidence="1 10 12">Cytoplasm</location>
    </subcellularLocation>
</comment>
<dbReference type="Gene3D" id="1.10.10.2480">
    <property type="match status" value="1"/>
</dbReference>
<dbReference type="NCBIfam" id="TIGR00487">
    <property type="entry name" value="IF-2"/>
    <property type="match status" value="1"/>
</dbReference>
<evidence type="ECO:0000256" key="9">
    <source>
        <dbReference type="ARBA" id="ARBA00025162"/>
    </source>
</evidence>
<dbReference type="PANTHER" id="PTHR43381:SF5">
    <property type="entry name" value="TR-TYPE G DOMAIN-CONTAINING PROTEIN"/>
    <property type="match status" value="1"/>
</dbReference>
<sequence>MSKMRVYELAKLLEMNNKDLLALLEKVNVSVKSHMSTIDDDAIQLVEEEIEKSKKKKGPSGKSAPAEAGPEKKALAPKAEKAGGKTPAPAAEEKTPVPAKKTVKVKHGGCVKDLADALGLSAGEAVKKLMGAGMMVPASASLNDDILLTLGDVCGVDVDWSDEAPAAEEKEAAEPKAPAGGKAAPRGLHLKPRSPIVTVMGHVDHGKTSLLDAIRKTHVTAREAGGITQHIGASHVTYNGKEIVFLDTPGHEAFTSMRARGAQCTDIAVLVVAADDGVMPQTIEAINHAKAAGVPIIVAINKMDKPTANPQQVMQELSGYGLVSEAWGGDTVMVEISAKSGKGVDQLLEMISLVAEMQDLKADPAVAPEGVVIEARLDKGQGAVASVIVQQGTLCRGDLILFDSCWGKVRAMFNDAGKNVKQAGPSTAVEIIGLNGVPQPGEHFHQIGSEKEARDYFANLEAERRNAQNNMAVKRMTLEDLYSQVQDGEKPVLNLVIKCDVQGTIEAIVGSLEKLGTEDVGINIVHTAVGRISESDIMLATASNAIVVGFNVRPENSASKLAEKENVQIRLYSIIYEIIDDVKAAMEGLLTPTIKENSLGEAEIRKIFKAPKVGKIAGCRVMKGAIKRGSKVRLVRDGIVIWEGSVASLRREKDEASEVREGFECGMTFTNYQDFREGDVVEAYELVEEKRTL</sequence>
<feature type="region of interest" description="Disordered" evidence="14">
    <location>
        <begin position="51"/>
        <end position="102"/>
    </location>
</feature>
<dbReference type="GO" id="GO:0005525">
    <property type="term" value="F:GTP binding"/>
    <property type="evidence" value="ECO:0007669"/>
    <property type="project" value="UniProtKB-KW"/>
</dbReference>
<dbReference type="Gene3D" id="3.40.50.300">
    <property type="entry name" value="P-loop containing nucleotide triphosphate hydrolases"/>
    <property type="match status" value="1"/>
</dbReference>
<dbReference type="Gene3D" id="3.40.50.10050">
    <property type="entry name" value="Translation initiation factor IF- 2, domain 3"/>
    <property type="match status" value="1"/>
</dbReference>
<dbReference type="InterPro" id="IPR053905">
    <property type="entry name" value="EF-G-like_DII"/>
</dbReference>
<evidence type="ECO:0000313" key="17">
    <source>
        <dbReference type="Proteomes" id="UP000473699"/>
    </source>
</evidence>
<accession>A0A6L5YAD5</accession>
<dbReference type="InterPro" id="IPR027417">
    <property type="entry name" value="P-loop_NTPase"/>
</dbReference>
<feature type="domain" description="Tr-type G" evidence="15">
    <location>
        <begin position="192"/>
        <end position="361"/>
    </location>
</feature>
<dbReference type="SUPFAM" id="SSF52156">
    <property type="entry name" value="Initiation factor IF2/eIF5b, domain 3"/>
    <property type="match status" value="1"/>
</dbReference>
<evidence type="ECO:0000256" key="8">
    <source>
        <dbReference type="ARBA" id="ARBA00023134"/>
    </source>
</evidence>
<comment type="similarity">
    <text evidence="2 10 11">Belongs to the TRAFAC class translation factor GTPase superfamily. Classic translation factor GTPase family. IF-2 subfamily.</text>
</comment>
<dbReference type="FunFam" id="3.40.50.10050:FF:000001">
    <property type="entry name" value="Translation initiation factor IF-2"/>
    <property type="match status" value="1"/>
</dbReference>
<evidence type="ECO:0000256" key="1">
    <source>
        <dbReference type="ARBA" id="ARBA00004496"/>
    </source>
</evidence>
<evidence type="ECO:0000256" key="5">
    <source>
        <dbReference type="ARBA" id="ARBA00022540"/>
    </source>
</evidence>
<organism evidence="16 17">
    <name type="scientific">Pyramidobacter porci</name>
    <dbReference type="NCBI Taxonomy" id="2605789"/>
    <lineage>
        <taxon>Bacteria</taxon>
        <taxon>Thermotogati</taxon>
        <taxon>Synergistota</taxon>
        <taxon>Synergistia</taxon>
        <taxon>Synergistales</taxon>
        <taxon>Dethiosulfovibrionaceae</taxon>
        <taxon>Pyramidobacter</taxon>
    </lineage>
</organism>
<feature type="coiled-coil region" evidence="13">
    <location>
        <begin position="450"/>
        <end position="477"/>
    </location>
</feature>
<dbReference type="SUPFAM" id="SSF50447">
    <property type="entry name" value="Translation proteins"/>
    <property type="match status" value="2"/>
</dbReference>
<dbReference type="InterPro" id="IPR005225">
    <property type="entry name" value="Small_GTP-bd"/>
</dbReference>
<dbReference type="InterPro" id="IPR023115">
    <property type="entry name" value="TIF_IF2_dom3"/>
</dbReference>
<dbReference type="InterPro" id="IPR004161">
    <property type="entry name" value="EFTu-like_2"/>
</dbReference>
<evidence type="ECO:0000256" key="13">
    <source>
        <dbReference type="SAM" id="Coils"/>
    </source>
</evidence>
<protein>
    <recommendedName>
        <fullName evidence="3 10">Translation initiation factor IF-2</fullName>
    </recommendedName>
</protein>
<evidence type="ECO:0000256" key="2">
    <source>
        <dbReference type="ARBA" id="ARBA00007733"/>
    </source>
</evidence>
<dbReference type="InterPro" id="IPR036925">
    <property type="entry name" value="TIF_IF2_dom3_sf"/>
</dbReference>
<dbReference type="Pfam" id="PF22042">
    <property type="entry name" value="EF-G_D2"/>
    <property type="match status" value="1"/>
</dbReference>
<feature type="region of interest" description="Disordered" evidence="14">
    <location>
        <begin position="165"/>
        <end position="188"/>
    </location>
</feature>
<dbReference type="InterPro" id="IPR044145">
    <property type="entry name" value="IF2_II"/>
</dbReference>
<dbReference type="GO" id="GO:0003924">
    <property type="term" value="F:GTPase activity"/>
    <property type="evidence" value="ECO:0007669"/>
    <property type="project" value="UniProtKB-UniRule"/>
</dbReference>
<dbReference type="FunFam" id="2.40.30.10:FF:000054">
    <property type="entry name" value="Translation initiation factor IF-2"/>
    <property type="match status" value="1"/>
</dbReference>
<keyword evidence="13" id="KW-0175">Coiled coil</keyword>
<dbReference type="PANTHER" id="PTHR43381">
    <property type="entry name" value="TRANSLATION INITIATION FACTOR IF-2-RELATED"/>
    <property type="match status" value="1"/>
</dbReference>
<comment type="function">
    <text evidence="9 10 11">One of the essential components for the initiation of protein synthesis. Protects formylmethionyl-tRNA from spontaneous hydrolysis and promotes its binding to the 30S ribosomal subunits. Also involved in the hydrolysis of GTP during the formation of the 70S ribosomal complex.</text>
</comment>
<evidence type="ECO:0000256" key="11">
    <source>
        <dbReference type="RuleBase" id="RU000644"/>
    </source>
</evidence>
<keyword evidence="7 10" id="KW-0648">Protein biosynthesis</keyword>
<gene>
    <name evidence="10 16" type="primary">infB</name>
    <name evidence="16" type="ORF">FYJ74_03735</name>
</gene>
<keyword evidence="5 10" id="KW-0396">Initiation factor</keyword>
<dbReference type="GO" id="GO:0003743">
    <property type="term" value="F:translation initiation factor activity"/>
    <property type="evidence" value="ECO:0007669"/>
    <property type="project" value="UniProtKB-UniRule"/>
</dbReference>
<name>A0A6L5YAD5_9BACT</name>
<dbReference type="EMBL" id="VUNH01000003">
    <property type="protein sequence ID" value="MST55153.1"/>
    <property type="molecule type" value="Genomic_DNA"/>
</dbReference>
<dbReference type="CDD" id="cd01887">
    <property type="entry name" value="IF2_eIF5B"/>
    <property type="match status" value="1"/>
</dbReference>